<accession>W4K2Q3</accession>
<evidence type="ECO:0000313" key="2">
    <source>
        <dbReference type="Proteomes" id="UP000030671"/>
    </source>
</evidence>
<dbReference type="Pfam" id="PF18759">
    <property type="entry name" value="Plavaka"/>
    <property type="match status" value="2"/>
</dbReference>
<reference evidence="1 2" key="1">
    <citation type="journal article" date="2012" name="New Phytol.">
        <title>Insight into trade-off between wood decay and parasitism from the genome of a fungal forest pathogen.</title>
        <authorList>
            <person name="Olson A."/>
            <person name="Aerts A."/>
            <person name="Asiegbu F."/>
            <person name="Belbahri L."/>
            <person name="Bouzid O."/>
            <person name="Broberg A."/>
            <person name="Canback B."/>
            <person name="Coutinho P.M."/>
            <person name="Cullen D."/>
            <person name="Dalman K."/>
            <person name="Deflorio G."/>
            <person name="van Diepen L.T."/>
            <person name="Dunand C."/>
            <person name="Duplessis S."/>
            <person name="Durling M."/>
            <person name="Gonthier P."/>
            <person name="Grimwood J."/>
            <person name="Fossdal C.G."/>
            <person name="Hansson D."/>
            <person name="Henrissat B."/>
            <person name="Hietala A."/>
            <person name="Himmelstrand K."/>
            <person name="Hoffmeister D."/>
            <person name="Hogberg N."/>
            <person name="James T.Y."/>
            <person name="Karlsson M."/>
            <person name="Kohler A."/>
            <person name="Kues U."/>
            <person name="Lee Y.H."/>
            <person name="Lin Y.C."/>
            <person name="Lind M."/>
            <person name="Lindquist E."/>
            <person name="Lombard V."/>
            <person name="Lucas S."/>
            <person name="Lunden K."/>
            <person name="Morin E."/>
            <person name="Murat C."/>
            <person name="Park J."/>
            <person name="Raffaello T."/>
            <person name="Rouze P."/>
            <person name="Salamov A."/>
            <person name="Schmutz J."/>
            <person name="Solheim H."/>
            <person name="Stahlberg J."/>
            <person name="Velez H."/>
            <person name="de Vries R.P."/>
            <person name="Wiebenga A."/>
            <person name="Woodward S."/>
            <person name="Yakovlev I."/>
            <person name="Garbelotto M."/>
            <person name="Martin F."/>
            <person name="Grigoriev I.V."/>
            <person name="Stenlid J."/>
        </authorList>
    </citation>
    <scope>NUCLEOTIDE SEQUENCE [LARGE SCALE GENOMIC DNA]</scope>
    <source>
        <strain evidence="1 2">TC 32-1</strain>
    </source>
</reference>
<dbReference type="KEGG" id="hir:HETIRDRAFT_419687"/>
<proteinExistence type="predicted"/>
<organism evidence="1 2">
    <name type="scientific">Heterobasidion irregulare (strain TC 32-1)</name>
    <dbReference type="NCBI Taxonomy" id="747525"/>
    <lineage>
        <taxon>Eukaryota</taxon>
        <taxon>Fungi</taxon>
        <taxon>Dikarya</taxon>
        <taxon>Basidiomycota</taxon>
        <taxon>Agaricomycotina</taxon>
        <taxon>Agaricomycetes</taxon>
        <taxon>Russulales</taxon>
        <taxon>Bondarzewiaceae</taxon>
        <taxon>Heterobasidion</taxon>
        <taxon>Heterobasidion annosum species complex</taxon>
    </lineage>
</organism>
<dbReference type="InterPro" id="IPR041078">
    <property type="entry name" value="Plavaka"/>
</dbReference>
<dbReference type="HOGENOM" id="CLU_006344_13_1_1"/>
<sequence length="127" mass="14402">MSNPNHEALQDIIVKDTETHGSMFVPIILRSNKMTISVAIGQTKFYPLYRSRGNVHNNIHHVHCNAILLIGFLSIPKKAIFKLLRSGMIKPEVTHCPNGHFWHVIYGLDPYIADYPKQVLLACTVQN</sequence>
<gene>
    <name evidence="1" type="ORF">HETIRDRAFT_419687</name>
</gene>
<dbReference type="EMBL" id="KI925460">
    <property type="protein sequence ID" value="ETW80097.1"/>
    <property type="molecule type" value="Genomic_DNA"/>
</dbReference>
<dbReference type="RefSeq" id="XP_009548621.1">
    <property type="nucleotide sequence ID" value="XM_009550326.1"/>
</dbReference>
<dbReference type="eggNOG" id="ENOG502SM5A">
    <property type="taxonomic scope" value="Eukaryota"/>
</dbReference>
<dbReference type="AlphaFoldDB" id="W4K2Q3"/>
<dbReference type="STRING" id="747525.W4K2Q3"/>
<dbReference type="OrthoDB" id="3199698at2759"/>
<dbReference type="GeneID" id="20673591"/>
<dbReference type="InParanoid" id="W4K2Q3"/>
<name>W4K2Q3_HETIT</name>
<evidence type="ECO:0000313" key="1">
    <source>
        <dbReference type="EMBL" id="ETW80097.1"/>
    </source>
</evidence>
<protein>
    <submittedName>
        <fullName evidence="1">Uncharacterized protein</fullName>
    </submittedName>
</protein>
<keyword evidence="2" id="KW-1185">Reference proteome</keyword>
<dbReference type="Proteomes" id="UP000030671">
    <property type="component" value="Unassembled WGS sequence"/>
</dbReference>